<dbReference type="Pfam" id="PF17862">
    <property type="entry name" value="AAA_lid_3"/>
    <property type="match status" value="1"/>
</dbReference>
<dbReference type="FunFam" id="3.40.50.300:FF:000061">
    <property type="entry name" value="ATPase family, AAA domain-containing 2"/>
    <property type="match status" value="1"/>
</dbReference>
<dbReference type="PANTHER" id="PTHR23069:SF0">
    <property type="entry name" value="TAT-BINDING HOMOLOG 7"/>
    <property type="match status" value="1"/>
</dbReference>
<feature type="compositionally biased region" description="Basic residues" evidence="6">
    <location>
        <begin position="203"/>
        <end position="212"/>
    </location>
</feature>
<dbReference type="InterPro" id="IPR027417">
    <property type="entry name" value="P-loop_NTPase"/>
</dbReference>
<dbReference type="Pfam" id="PF00439">
    <property type="entry name" value="Bromodomain"/>
    <property type="match status" value="1"/>
</dbReference>
<dbReference type="InterPro" id="IPR001487">
    <property type="entry name" value="Bromodomain"/>
</dbReference>
<feature type="compositionally biased region" description="Polar residues" evidence="6">
    <location>
        <begin position="65"/>
        <end position="77"/>
    </location>
</feature>
<dbReference type="InterPro" id="IPR003960">
    <property type="entry name" value="ATPase_AAA_CS"/>
</dbReference>
<dbReference type="GO" id="GO:0006334">
    <property type="term" value="P:nucleosome assembly"/>
    <property type="evidence" value="ECO:0007669"/>
    <property type="project" value="TreeGrafter"/>
</dbReference>
<organism evidence="8">
    <name type="scientific">Phallusia mammillata</name>
    <dbReference type="NCBI Taxonomy" id="59560"/>
    <lineage>
        <taxon>Eukaryota</taxon>
        <taxon>Metazoa</taxon>
        <taxon>Chordata</taxon>
        <taxon>Tunicata</taxon>
        <taxon>Ascidiacea</taxon>
        <taxon>Phlebobranchia</taxon>
        <taxon>Ascidiidae</taxon>
        <taxon>Phallusia</taxon>
    </lineage>
</organism>
<dbReference type="InterPro" id="IPR041569">
    <property type="entry name" value="AAA_lid_3"/>
</dbReference>
<feature type="compositionally biased region" description="Acidic residues" evidence="6">
    <location>
        <begin position="96"/>
        <end position="105"/>
    </location>
</feature>
<feature type="region of interest" description="Disordered" evidence="6">
    <location>
        <begin position="295"/>
        <end position="369"/>
    </location>
</feature>
<dbReference type="GO" id="GO:0005634">
    <property type="term" value="C:nucleus"/>
    <property type="evidence" value="ECO:0007669"/>
    <property type="project" value="TreeGrafter"/>
</dbReference>
<dbReference type="PROSITE" id="PS00674">
    <property type="entry name" value="AAA"/>
    <property type="match status" value="1"/>
</dbReference>
<keyword evidence="4 5" id="KW-0103">Bromodomain</keyword>
<feature type="compositionally biased region" description="Polar residues" evidence="6">
    <location>
        <begin position="189"/>
        <end position="198"/>
    </location>
</feature>
<dbReference type="Gene3D" id="1.10.8.60">
    <property type="match status" value="1"/>
</dbReference>
<feature type="compositionally biased region" description="Polar residues" evidence="6">
    <location>
        <begin position="1120"/>
        <end position="1132"/>
    </location>
</feature>
<feature type="compositionally biased region" description="Polar residues" evidence="6">
    <location>
        <begin position="1139"/>
        <end position="1148"/>
    </location>
</feature>
<dbReference type="InterPro" id="IPR003959">
    <property type="entry name" value="ATPase_AAA_core"/>
</dbReference>
<dbReference type="GO" id="GO:0006337">
    <property type="term" value="P:nucleosome disassembly"/>
    <property type="evidence" value="ECO:0007669"/>
    <property type="project" value="TreeGrafter"/>
</dbReference>
<evidence type="ECO:0000259" key="7">
    <source>
        <dbReference type="PROSITE" id="PS50014"/>
    </source>
</evidence>
<dbReference type="GO" id="GO:0045815">
    <property type="term" value="P:transcription initiation-coupled chromatin remodeling"/>
    <property type="evidence" value="ECO:0007669"/>
    <property type="project" value="TreeGrafter"/>
</dbReference>
<feature type="compositionally biased region" description="Basic residues" evidence="6">
    <location>
        <begin position="1150"/>
        <end position="1162"/>
    </location>
</feature>
<dbReference type="PANTHER" id="PTHR23069">
    <property type="entry name" value="AAA DOMAIN-CONTAINING"/>
    <property type="match status" value="1"/>
</dbReference>
<name>A0A6F9D7J7_9ASCI</name>
<dbReference type="GO" id="GO:0016887">
    <property type="term" value="F:ATP hydrolysis activity"/>
    <property type="evidence" value="ECO:0007669"/>
    <property type="project" value="InterPro"/>
</dbReference>
<protein>
    <submittedName>
        <fullName evidence="8">ATPase family AAA domain-containing protein 2</fullName>
    </submittedName>
</protein>
<dbReference type="SUPFAM" id="SSF47370">
    <property type="entry name" value="Bromodomain"/>
    <property type="match status" value="1"/>
</dbReference>
<dbReference type="PRINTS" id="PR00503">
    <property type="entry name" value="BROMODOMAIN"/>
</dbReference>
<gene>
    <name evidence="8" type="primary">Atad2b</name>
</gene>
<evidence type="ECO:0000313" key="8">
    <source>
        <dbReference type="EMBL" id="CAB3224058.1"/>
    </source>
</evidence>
<feature type="compositionally biased region" description="Basic residues" evidence="6">
    <location>
        <begin position="359"/>
        <end position="369"/>
    </location>
</feature>
<dbReference type="InterPro" id="IPR018359">
    <property type="entry name" value="Bromodomain_CS"/>
</dbReference>
<feature type="compositionally biased region" description="Basic and acidic residues" evidence="6">
    <location>
        <begin position="222"/>
        <end position="235"/>
    </location>
</feature>
<dbReference type="GO" id="GO:0005524">
    <property type="term" value="F:ATP binding"/>
    <property type="evidence" value="ECO:0007669"/>
    <property type="project" value="UniProtKB-KW"/>
</dbReference>
<dbReference type="InterPro" id="IPR045199">
    <property type="entry name" value="ATAD2-like"/>
</dbReference>
<comment type="similarity">
    <text evidence="1">Belongs to the AAA ATPase family.</text>
</comment>
<dbReference type="PROSITE" id="PS00633">
    <property type="entry name" value="BROMODOMAIN_1"/>
    <property type="match status" value="1"/>
</dbReference>
<dbReference type="CDD" id="cd05528">
    <property type="entry name" value="Bromo_AAA"/>
    <property type="match status" value="1"/>
</dbReference>
<evidence type="ECO:0000256" key="2">
    <source>
        <dbReference type="ARBA" id="ARBA00022741"/>
    </source>
</evidence>
<feature type="region of interest" description="Disordered" evidence="6">
    <location>
        <begin position="183"/>
        <end position="282"/>
    </location>
</feature>
<evidence type="ECO:0000256" key="3">
    <source>
        <dbReference type="ARBA" id="ARBA00022840"/>
    </source>
</evidence>
<dbReference type="GO" id="GO:0003682">
    <property type="term" value="F:chromatin binding"/>
    <property type="evidence" value="ECO:0007669"/>
    <property type="project" value="TreeGrafter"/>
</dbReference>
<keyword evidence="2" id="KW-0547">Nucleotide-binding</keyword>
<dbReference type="InterPro" id="IPR003593">
    <property type="entry name" value="AAA+_ATPase"/>
</dbReference>
<evidence type="ECO:0000256" key="1">
    <source>
        <dbReference type="ARBA" id="ARBA00006914"/>
    </source>
</evidence>
<accession>A0A6F9D7J7</accession>
<dbReference type="Pfam" id="PF00004">
    <property type="entry name" value="AAA"/>
    <property type="match status" value="1"/>
</dbReference>
<feature type="compositionally biased region" description="Acidic residues" evidence="6">
    <location>
        <begin position="236"/>
        <end position="273"/>
    </location>
</feature>
<dbReference type="PROSITE" id="PS50014">
    <property type="entry name" value="BROMODOMAIN_2"/>
    <property type="match status" value="1"/>
</dbReference>
<keyword evidence="3" id="KW-0067">ATP-binding</keyword>
<evidence type="ECO:0000256" key="5">
    <source>
        <dbReference type="PROSITE-ProRule" id="PRU00035"/>
    </source>
</evidence>
<dbReference type="FunFam" id="1.10.8.60:FF:000016">
    <property type="entry name" value="ATPase family AAA domain-containing protein 2B"/>
    <property type="match status" value="1"/>
</dbReference>
<evidence type="ECO:0000256" key="6">
    <source>
        <dbReference type="SAM" id="MobiDB-lite"/>
    </source>
</evidence>
<dbReference type="SMART" id="SM00382">
    <property type="entry name" value="AAA"/>
    <property type="match status" value="1"/>
</dbReference>
<dbReference type="GO" id="GO:0042393">
    <property type="term" value="F:histone binding"/>
    <property type="evidence" value="ECO:0007669"/>
    <property type="project" value="TreeGrafter"/>
</dbReference>
<dbReference type="EMBL" id="LR783128">
    <property type="protein sequence ID" value="CAB3224058.1"/>
    <property type="molecule type" value="mRNA"/>
</dbReference>
<feature type="compositionally biased region" description="Polar residues" evidence="6">
    <location>
        <begin position="41"/>
        <end position="52"/>
    </location>
</feature>
<sequence length="1430" mass="162619">MVLTRRSGGKLPVSPKHEPSMTDEEDEDDDEDFPSIKTKTRSSGRFSHSFNSGKRKSSRDDHKQLNTSRMLSRISQRNIKHAERENHQRSLRSIGLDDEGSSCEEEDVMDLRISPSRGVGYPTKIMPRRSTRNRKTHFETLNIGGMEAAAMEHDILDFSESKHSAASHRHSVNPELRDLLVAQGKDPNDTQGGSQPDIYSTIKARHRLRRPRRYFDDFELSTPKKDARDAKQKGEQEDEEGDEEEESDDEEQGNDEDDEQNEENDAEEDDHEEELDRRYSLRTKRAQPLRLIYELQRQTRPQPRGLFDHLPRSPARRKTRIRVRDHTTSPYRGRRRRTNSQGASSSDSTSSSDDEKKFERRKKRSMMKARNRCLPMNISQNDLAQHGFSKERRNIGSSLADIDPMQVDKSTMFSSVGGHQKHIRALKEMVVFPLLYPEVFQRFHITPPRGCLFYGPPGTGKTLMARALANECSIEGKRVAFFMRKGADCLSKWVGESERQLRLLFDQAYQMRPAIIFFDEIDGLAPVRSSRQDQIHSSIVSTLLALMDGLDSRGEIIVIGATNRIDSIDPALRRPGRFDREFMFSLPDQKARLDILRIHTSKWNPPLSESLLHMLSERTVGYCGADIKSACTEAAIAALRRRYPQIYASNEKLKLDVTTIEITAGDFLKSMQTIVPTARRSANNPTRALNPMVQPLLMNTLLNLIEQLVKVFPIVQNKSKLLQSRISNTHSSDSNLARLDESDSEFDMPIDQTWTPVPTNGLSLPTSHLQQAIPLFSSLRNLTVCRPRLLLCGPPCNGQSTHLAPALLHDIEGFSFHLLDIPSMYGLSSHTPEEACAQVFREACRTAPSVIYIPNCVLWWEAATDSVRSTFQYLLNSLPASAAVLLIATAECPPDQIPSNLLSFFSERDHELFCVKVPTADERTLFFAPVFLQYAVKPPSIKSKQQSLEVLEKAEPPAPTRLTEGEVKRIEESEQSTLRSLRLFLRDVLTRLARDRRFKAFLKPVDTEEVPDYTEVISQPMDLSTMVTKIDQHKYGNVKNFLDDIDLICSNALEYNPDHCAEDKAIRHRACLLKDMAYAIIDEDLDPNFERMCNDVQKARMKRRADPSKYAPSFYRVLPRNQNKTQESNSSGAKEGRSVVQTRSSNVVKTPRRRSKPRRKRSSWASGIVSKRKRKKLEDHTNNEHKDEETAEEEHSENKDEEEPEEENEEKENSKTENNGEGQSAEEATIKNVDTVDRPVENGIESMKEDVIARIEIPDDSIDVVVDAEKAADEVPADIDILGAENVEEKSTDVATKPEQNDDAVMVNGDNMPMEISEDKIMEEIETQPSQKMMLRSRTKSCSENEVTNLQPPPPPVTADHHKLKCLLTKTVAITSSACVEDLEKLYSILMRCVYKHRQSYDKTELIQDLEKTIQQVTNQLQRADSGFPL</sequence>
<dbReference type="SUPFAM" id="SSF52540">
    <property type="entry name" value="P-loop containing nucleoside triphosphate hydrolases"/>
    <property type="match status" value="2"/>
</dbReference>
<dbReference type="SMART" id="SM00297">
    <property type="entry name" value="BROMO"/>
    <property type="match status" value="1"/>
</dbReference>
<feature type="compositionally biased region" description="Acidic residues" evidence="6">
    <location>
        <begin position="21"/>
        <end position="33"/>
    </location>
</feature>
<dbReference type="InterPro" id="IPR036427">
    <property type="entry name" value="Bromodomain-like_sf"/>
</dbReference>
<dbReference type="Gene3D" id="3.40.50.300">
    <property type="entry name" value="P-loop containing nucleotide triphosphate hydrolases"/>
    <property type="match status" value="1"/>
</dbReference>
<feature type="compositionally biased region" description="Acidic residues" evidence="6">
    <location>
        <begin position="1189"/>
        <end position="1210"/>
    </location>
</feature>
<reference evidence="8" key="1">
    <citation type="submission" date="2020-04" db="EMBL/GenBank/DDBJ databases">
        <authorList>
            <person name="Neveu A P."/>
        </authorList>
    </citation>
    <scope>NUCLEOTIDE SEQUENCE</scope>
    <source>
        <tissue evidence="8">Whole embryo</tissue>
    </source>
</reference>
<feature type="domain" description="Bromo" evidence="7">
    <location>
        <begin position="993"/>
        <end position="1056"/>
    </location>
</feature>
<feature type="region of interest" description="Disordered" evidence="6">
    <location>
        <begin position="1099"/>
        <end position="1236"/>
    </location>
</feature>
<evidence type="ECO:0000256" key="4">
    <source>
        <dbReference type="ARBA" id="ARBA00023117"/>
    </source>
</evidence>
<dbReference type="Gene3D" id="1.20.920.10">
    <property type="entry name" value="Bromodomain-like"/>
    <property type="match status" value="1"/>
</dbReference>
<feature type="compositionally biased region" description="Basic and acidic residues" evidence="6">
    <location>
        <begin position="1176"/>
        <end position="1188"/>
    </location>
</feature>
<feature type="region of interest" description="Disordered" evidence="6">
    <location>
        <begin position="1"/>
        <end position="105"/>
    </location>
</feature>
<proteinExistence type="evidence at transcript level"/>